<keyword evidence="1" id="KW-0175">Coiled coil</keyword>
<feature type="region of interest" description="Disordered" evidence="2">
    <location>
        <begin position="114"/>
        <end position="186"/>
    </location>
</feature>
<evidence type="ECO:0000256" key="2">
    <source>
        <dbReference type="SAM" id="MobiDB-lite"/>
    </source>
</evidence>
<dbReference type="OrthoDB" id="10674600at2759"/>
<evidence type="ECO:0000313" key="4">
    <source>
        <dbReference type="Proteomes" id="UP000247498"/>
    </source>
</evidence>
<protein>
    <submittedName>
        <fullName evidence="3">Uncharacterized protein</fullName>
    </submittedName>
</protein>
<dbReference type="Proteomes" id="UP000247498">
    <property type="component" value="Unassembled WGS sequence"/>
</dbReference>
<evidence type="ECO:0000313" key="3">
    <source>
        <dbReference type="EMBL" id="GBF88459.1"/>
    </source>
</evidence>
<dbReference type="EMBL" id="BDRX01000005">
    <property type="protein sequence ID" value="GBF88459.1"/>
    <property type="molecule type" value="Genomic_DNA"/>
</dbReference>
<accession>A0A2V0NMS5</accession>
<proteinExistence type="predicted"/>
<gene>
    <name evidence="3" type="ORF">Rsub_01172</name>
</gene>
<sequence>MSRCQMDWPALGSRQGELDCYEVKLEMMTSAVAELEMELACKDEQIHCLKAVVAEGPDELPRQLVAAQEERAELRAQLGKLQRQQQLRDQAAAAQVAALRAALANANARLKAAGGAAAPPSGSSGDVGGGAVDQGAQQQQQQHELRSPSLASDGPPTPLSPGQATPTLQKHCTSSWDGIDEPLGPVLCRSPVAVRKGLRVSGARGSGDGGGDDSMEPVEPDSPRSDLSGPIRASEDGAITAGAVDGTVHGDASCRAGGAGGVGERAAFSARLACNNPLFRDSADSRRALASLEGSALLRASSVASLDGRSGFTASSGGAAAFGLAKAQLEIQLHHAQQRLAALQSSAAIGCNQAQAAQARLRVAVRCLESLHALLKAALEQGGGACAVDARQLRTRLSVAVQDLAALAKAQREIGSCLDMLRLLLHRMAGADAEDGGGEAGAPAGGGAATAAAIDALVIA</sequence>
<feature type="coiled-coil region" evidence="1">
    <location>
        <begin position="18"/>
        <end position="84"/>
    </location>
</feature>
<reference evidence="3 4" key="1">
    <citation type="journal article" date="2018" name="Sci. Rep.">
        <title>Raphidocelis subcapitata (=Pseudokirchneriella subcapitata) provides an insight into genome evolution and environmental adaptations in the Sphaeropleales.</title>
        <authorList>
            <person name="Suzuki S."/>
            <person name="Yamaguchi H."/>
            <person name="Nakajima N."/>
            <person name="Kawachi M."/>
        </authorList>
    </citation>
    <scope>NUCLEOTIDE SEQUENCE [LARGE SCALE GENOMIC DNA]</scope>
    <source>
        <strain evidence="3 4">NIES-35</strain>
    </source>
</reference>
<dbReference type="InParanoid" id="A0A2V0NMS5"/>
<comment type="caution">
    <text evidence="3">The sequence shown here is derived from an EMBL/GenBank/DDBJ whole genome shotgun (WGS) entry which is preliminary data.</text>
</comment>
<name>A0A2V0NMS5_9CHLO</name>
<feature type="compositionally biased region" description="Low complexity" evidence="2">
    <location>
        <begin position="133"/>
        <end position="142"/>
    </location>
</feature>
<evidence type="ECO:0000256" key="1">
    <source>
        <dbReference type="SAM" id="Coils"/>
    </source>
</evidence>
<feature type="compositionally biased region" description="Acidic residues" evidence="2">
    <location>
        <begin position="210"/>
        <end position="219"/>
    </location>
</feature>
<feature type="compositionally biased region" description="Polar residues" evidence="2">
    <location>
        <begin position="160"/>
        <end position="176"/>
    </location>
</feature>
<feature type="compositionally biased region" description="Low complexity" evidence="2">
    <location>
        <begin position="114"/>
        <end position="124"/>
    </location>
</feature>
<keyword evidence="4" id="KW-1185">Reference proteome</keyword>
<organism evidence="3 4">
    <name type="scientific">Raphidocelis subcapitata</name>
    <dbReference type="NCBI Taxonomy" id="307507"/>
    <lineage>
        <taxon>Eukaryota</taxon>
        <taxon>Viridiplantae</taxon>
        <taxon>Chlorophyta</taxon>
        <taxon>core chlorophytes</taxon>
        <taxon>Chlorophyceae</taxon>
        <taxon>CS clade</taxon>
        <taxon>Sphaeropleales</taxon>
        <taxon>Selenastraceae</taxon>
        <taxon>Raphidocelis</taxon>
    </lineage>
</organism>
<dbReference type="AlphaFoldDB" id="A0A2V0NMS5"/>
<feature type="region of interest" description="Disordered" evidence="2">
    <location>
        <begin position="200"/>
        <end position="233"/>
    </location>
</feature>